<protein>
    <recommendedName>
        <fullName evidence="3">2-oxo-4-hydroxy-4-carboxy-5-ureidoimidazoline decarboxylase</fullName>
        <ecNumber evidence="3">4.1.1.97</ecNumber>
    </recommendedName>
</protein>
<evidence type="ECO:0000256" key="2">
    <source>
        <dbReference type="ARBA" id="ARBA00004754"/>
    </source>
</evidence>
<dbReference type="InterPro" id="IPR018020">
    <property type="entry name" value="OHCU_decarboxylase"/>
</dbReference>
<dbReference type="AlphaFoldDB" id="A0A8J4DPW1"/>
<evidence type="ECO:0000313" key="9">
    <source>
        <dbReference type="Proteomes" id="UP000619260"/>
    </source>
</evidence>
<evidence type="ECO:0000256" key="6">
    <source>
        <dbReference type="ARBA" id="ARBA00023239"/>
    </source>
</evidence>
<gene>
    <name evidence="8" type="ORF">Val02_32760</name>
</gene>
<dbReference type="EC" id="4.1.1.97" evidence="3"/>
<dbReference type="Gene3D" id="1.10.3330.10">
    <property type="entry name" value="Oxo-4-hydroxy-4-carboxy-5-ureidoimidazoline decarboxylase"/>
    <property type="match status" value="1"/>
</dbReference>
<dbReference type="Pfam" id="PF09349">
    <property type="entry name" value="OHCU_decarbox"/>
    <property type="match status" value="1"/>
</dbReference>
<dbReference type="InterPro" id="IPR036778">
    <property type="entry name" value="OHCU_decarboxylase_sf"/>
</dbReference>
<dbReference type="SUPFAM" id="SSF158694">
    <property type="entry name" value="UraD-Like"/>
    <property type="match status" value="1"/>
</dbReference>
<dbReference type="GO" id="GO:0019628">
    <property type="term" value="P:urate catabolic process"/>
    <property type="evidence" value="ECO:0007669"/>
    <property type="project" value="TreeGrafter"/>
</dbReference>
<dbReference type="GO" id="GO:0006144">
    <property type="term" value="P:purine nucleobase metabolic process"/>
    <property type="evidence" value="ECO:0007669"/>
    <property type="project" value="UniProtKB-KW"/>
</dbReference>
<keyword evidence="4" id="KW-0659">Purine metabolism</keyword>
<proteinExistence type="predicted"/>
<dbReference type="NCBIfam" id="TIGR03180">
    <property type="entry name" value="UraD_2"/>
    <property type="match status" value="1"/>
</dbReference>
<accession>A0A8J4DPW1</accession>
<dbReference type="PANTHER" id="PTHR43466">
    <property type="entry name" value="2-OXO-4-HYDROXY-4-CARBOXY-5-UREIDOIMIDAZOLINE DECARBOXYLASE-RELATED"/>
    <property type="match status" value="1"/>
</dbReference>
<dbReference type="PANTHER" id="PTHR43466:SF1">
    <property type="entry name" value="2-OXO-4-HYDROXY-4-CARBOXY-5-UREIDOIMIDAZOLINE DECARBOXYLASE-RELATED"/>
    <property type="match status" value="1"/>
</dbReference>
<dbReference type="EMBL" id="BOPF01000010">
    <property type="protein sequence ID" value="GIJ46390.1"/>
    <property type="molecule type" value="Genomic_DNA"/>
</dbReference>
<organism evidence="8 9">
    <name type="scientific">Virgisporangium aliadipatigenens</name>
    <dbReference type="NCBI Taxonomy" id="741659"/>
    <lineage>
        <taxon>Bacteria</taxon>
        <taxon>Bacillati</taxon>
        <taxon>Actinomycetota</taxon>
        <taxon>Actinomycetes</taxon>
        <taxon>Micromonosporales</taxon>
        <taxon>Micromonosporaceae</taxon>
        <taxon>Virgisporangium</taxon>
    </lineage>
</organism>
<evidence type="ECO:0000256" key="4">
    <source>
        <dbReference type="ARBA" id="ARBA00022631"/>
    </source>
</evidence>
<keyword evidence="5" id="KW-0210">Decarboxylase</keyword>
<dbReference type="NCBIfam" id="NF010372">
    <property type="entry name" value="PRK13798.1"/>
    <property type="match status" value="1"/>
</dbReference>
<keyword evidence="9" id="KW-1185">Reference proteome</keyword>
<comment type="catalytic activity">
    <reaction evidence="1">
        <text>5-hydroxy-2-oxo-4-ureido-2,5-dihydro-1H-imidazole-5-carboxylate + H(+) = (S)-allantoin + CO2</text>
        <dbReference type="Rhea" id="RHEA:26301"/>
        <dbReference type="ChEBI" id="CHEBI:15378"/>
        <dbReference type="ChEBI" id="CHEBI:15678"/>
        <dbReference type="ChEBI" id="CHEBI:16526"/>
        <dbReference type="ChEBI" id="CHEBI:58639"/>
        <dbReference type="EC" id="4.1.1.97"/>
    </reaction>
</comment>
<feature type="domain" description="Oxo-4-hydroxy-4-carboxy-5-ureidoimidazoline decarboxylase" evidence="7">
    <location>
        <begin position="10"/>
        <end position="161"/>
    </location>
</feature>
<dbReference type="GO" id="GO:0051997">
    <property type="term" value="F:2-oxo-4-hydroxy-4-carboxy-5-ureidoimidazoline decarboxylase activity"/>
    <property type="evidence" value="ECO:0007669"/>
    <property type="project" value="UniProtKB-EC"/>
</dbReference>
<dbReference type="Proteomes" id="UP000619260">
    <property type="component" value="Unassembled WGS sequence"/>
</dbReference>
<evidence type="ECO:0000256" key="1">
    <source>
        <dbReference type="ARBA" id="ARBA00001163"/>
    </source>
</evidence>
<comment type="pathway">
    <text evidence="2">Purine metabolism; urate degradation; (S)-allantoin from urate: step 3/3.</text>
</comment>
<dbReference type="InterPro" id="IPR017595">
    <property type="entry name" value="OHCU_decarboxylase-2"/>
</dbReference>
<evidence type="ECO:0000256" key="5">
    <source>
        <dbReference type="ARBA" id="ARBA00022793"/>
    </source>
</evidence>
<evidence type="ECO:0000259" key="7">
    <source>
        <dbReference type="Pfam" id="PF09349"/>
    </source>
</evidence>
<evidence type="ECO:0000256" key="3">
    <source>
        <dbReference type="ARBA" id="ARBA00012257"/>
    </source>
</evidence>
<keyword evidence="6" id="KW-0456">Lyase</keyword>
<sequence length="165" mass="18132">MGVLHDFDTAPESVARETVLPCCAAPEWLDRVVALRPFHQVGRLVAVGGDLIAELPWSQVRIALDAHPRIGERMAGAGREAAWSRREQSGAGDADAETASALIKANKLYEERHGHVFLIFATGRSAAEMLAAARERVDNDGPTERAIVREELAKIVRLRLERLFT</sequence>
<comment type="caution">
    <text evidence="8">The sequence shown here is derived from an EMBL/GenBank/DDBJ whole genome shotgun (WGS) entry which is preliminary data.</text>
</comment>
<reference evidence="8" key="1">
    <citation type="submission" date="2021-01" db="EMBL/GenBank/DDBJ databases">
        <title>Whole genome shotgun sequence of Virgisporangium aliadipatigenens NBRC 105644.</title>
        <authorList>
            <person name="Komaki H."/>
            <person name="Tamura T."/>
        </authorList>
    </citation>
    <scope>NUCLEOTIDE SEQUENCE</scope>
    <source>
        <strain evidence="8">NBRC 105644</strain>
    </source>
</reference>
<dbReference type="RefSeq" id="WP_203899924.1">
    <property type="nucleotide sequence ID" value="NZ_BOPF01000010.1"/>
</dbReference>
<name>A0A8J4DPW1_9ACTN</name>
<evidence type="ECO:0000313" key="8">
    <source>
        <dbReference type="EMBL" id="GIJ46390.1"/>
    </source>
</evidence>